<proteinExistence type="predicted"/>
<dbReference type="Proteomes" id="UP001619887">
    <property type="component" value="Unassembled WGS sequence"/>
</dbReference>
<dbReference type="EMBL" id="JBIYXZ010002072">
    <property type="protein sequence ID" value="KAL3060952.1"/>
    <property type="molecule type" value="Genomic_DNA"/>
</dbReference>
<name>A0ABD2H3I7_PAGBO</name>
<reference evidence="2 3" key="2">
    <citation type="journal article" date="2024" name="G3 (Bethesda)">
        <title>The genome of the cryopelagic Antarctic bald notothen, Trematomus borchgrevinki.</title>
        <authorList>
            <person name="Rayamajhi N."/>
            <person name="Rivera-Colon A.G."/>
            <person name="Minhas B.F."/>
            <person name="Cheng C.C."/>
            <person name="Catchen J.M."/>
        </authorList>
    </citation>
    <scope>NUCLEOTIDE SEQUENCE [LARGE SCALE GENOMIC DNA]</scope>
    <source>
        <strain evidence="2">AGRC-2024</strain>
    </source>
</reference>
<protein>
    <submittedName>
        <fullName evidence="2">Uncharacterized protein</fullName>
    </submittedName>
</protein>
<comment type="caution">
    <text evidence="2">The sequence shown here is derived from an EMBL/GenBank/DDBJ whole genome shotgun (WGS) entry which is preliminary data.</text>
</comment>
<feature type="compositionally biased region" description="Low complexity" evidence="1">
    <location>
        <begin position="89"/>
        <end position="99"/>
    </location>
</feature>
<feature type="compositionally biased region" description="Polar residues" evidence="1">
    <location>
        <begin position="137"/>
        <end position="146"/>
    </location>
</feature>
<feature type="compositionally biased region" description="Low complexity" evidence="1">
    <location>
        <begin position="29"/>
        <end position="48"/>
    </location>
</feature>
<feature type="region of interest" description="Disordered" evidence="1">
    <location>
        <begin position="29"/>
        <end position="146"/>
    </location>
</feature>
<accession>A0ABD2H3I7</accession>
<feature type="compositionally biased region" description="Basic residues" evidence="1">
    <location>
        <begin position="101"/>
        <end position="111"/>
    </location>
</feature>
<evidence type="ECO:0000313" key="3">
    <source>
        <dbReference type="Proteomes" id="UP001619887"/>
    </source>
</evidence>
<gene>
    <name evidence="2" type="ORF">OYC64_009210</name>
</gene>
<evidence type="ECO:0000313" key="2">
    <source>
        <dbReference type="EMBL" id="KAL3060952.1"/>
    </source>
</evidence>
<feature type="compositionally biased region" description="Polar residues" evidence="1">
    <location>
        <begin position="54"/>
        <end position="63"/>
    </location>
</feature>
<keyword evidence="3" id="KW-1185">Reference proteome</keyword>
<evidence type="ECO:0000256" key="1">
    <source>
        <dbReference type="SAM" id="MobiDB-lite"/>
    </source>
</evidence>
<organism evidence="2 3">
    <name type="scientific">Pagothenia borchgrevinki</name>
    <name type="common">Bald rockcod</name>
    <name type="synonym">Trematomus borchgrevinki</name>
    <dbReference type="NCBI Taxonomy" id="8213"/>
    <lineage>
        <taxon>Eukaryota</taxon>
        <taxon>Metazoa</taxon>
        <taxon>Chordata</taxon>
        <taxon>Craniata</taxon>
        <taxon>Vertebrata</taxon>
        <taxon>Euteleostomi</taxon>
        <taxon>Actinopterygii</taxon>
        <taxon>Neopterygii</taxon>
        <taxon>Teleostei</taxon>
        <taxon>Neoteleostei</taxon>
        <taxon>Acanthomorphata</taxon>
        <taxon>Eupercaria</taxon>
        <taxon>Perciformes</taxon>
        <taxon>Notothenioidei</taxon>
        <taxon>Nototheniidae</taxon>
        <taxon>Pagothenia</taxon>
    </lineage>
</organism>
<sequence>MSNSDYSENELFQEDLDHGCDVLPEIASTSSSYRRTSTRLVSRSGSRTAEADLLTSQLQQQGISPAPGLPLSQLRELSDQVSGVVPQLRPAAPTGSPGRPGRGHGGKRTRKASPPGAHPSKKKTSSPGCPNAYEPGSTLSQPPIDNSLANTLQSLANSMQIIDARLQSLERASAGASTSSTTSATLSAMALPGFVPGHQATKQAYSRLRNTLGVSQSRVRLLGSKCLPSILLQKRVKNTS</sequence>
<dbReference type="AlphaFoldDB" id="A0ABD2H3I7"/>
<reference evidence="2 3" key="1">
    <citation type="journal article" date="2022" name="G3 (Bethesda)">
        <title>Evaluating Illumina-, Nanopore-, and PacBio-based genome assembly strategies with the bald notothen, Trematomus borchgrevinki.</title>
        <authorList>
            <person name="Rayamajhi N."/>
            <person name="Cheng C.C."/>
            <person name="Catchen J.M."/>
        </authorList>
    </citation>
    <scope>NUCLEOTIDE SEQUENCE [LARGE SCALE GENOMIC DNA]</scope>
    <source>
        <strain evidence="2">AGRC-2024</strain>
    </source>
</reference>